<sequence>MSIVPPGMCRNRKRVKQFCLIVGLLSILCNVRCAYPNLASAGCNIDENHNLSLIFQTFWEKYHVKMLERKPMIYECALKEAASSLLAKERLPDPEQCLLRKFDWNQCKCKMHIKEVAYYLVFNVTKEQMRQNEKMESKFGCALDKKSKHALCIISSANSLSCMKYLRFA</sequence>
<evidence type="ECO:0000313" key="2">
    <source>
        <dbReference type="EMBL" id="CAJ0598438.1"/>
    </source>
</evidence>
<accession>A0AA36GUD0</accession>
<protein>
    <submittedName>
        <fullName evidence="2">Uncharacterized protein</fullName>
    </submittedName>
</protein>
<reference evidence="2" key="1">
    <citation type="submission" date="2023-07" db="EMBL/GenBank/DDBJ databases">
        <authorList>
            <consortium name="CYATHOMIX"/>
        </authorList>
    </citation>
    <scope>NUCLEOTIDE SEQUENCE</scope>
    <source>
        <strain evidence="2">N/A</strain>
    </source>
</reference>
<comment type="caution">
    <text evidence="2">The sequence shown here is derived from an EMBL/GenBank/DDBJ whole genome shotgun (WGS) entry which is preliminary data.</text>
</comment>
<dbReference type="Proteomes" id="UP001176961">
    <property type="component" value="Unassembled WGS sequence"/>
</dbReference>
<feature type="signal peptide" evidence="1">
    <location>
        <begin position="1"/>
        <end position="33"/>
    </location>
</feature>
<proteinExistence type="predicted"/>
<gene>
    <name evidence="2" type="ORF">CYNAS_LOCUS10421</name>
</gene>
<feature type="chain" id="PRO_5041280265" evidence="1">
    <location>
        <begin position="34"/>
        <end position="169"/>
    </location>
</feature>
<name>A0AA36GUD0_CYLNA</name>
<keyword evidence="3" id="KW-1185">Reference proteome</keyword>
<evidence type="ECO:0000256" key="1">
    <source>
        <dbReference type="SAM" id="SignalP"/>
    </source>
</evidence>
<keyword evidence="1" id="KW-0732">Signal</keyword>
<organism evidence="2 3">
    <name type="scientific">Cylicocyclus nassatus</name>
    <name type="common">Nematode worm</name>
    <dbReference type="NCBI Taxonomy" id="53992"/>
    <lineage>
        <taxon>Eukaryota</taxon>
        <taxon>Metazoa</taxon>
        <taxon>Ecdysozoa</taxon>
        <taxon>Nematoda</taxon>
        <taxon>Chromadorea</taxon>
        <taxon>Rhabditida</taxon>
        <taxon>Rhabditina</taxon>
        <taxon>Rhabditomorpha</taxon>
        <taxon>Strongyloidea</taxon>
        <taxon>Strongylidae</taxon>
        <taxon>Cylicocyclus</taxon>
    </lineage>
</organism>
<dbReference type="AlphaFoldDB" id="A0AA36GUD0"/>
<dbReference type="EMBL" id="CATQJL010000223">
    <property type="protein sequence ID" value="CAJ0598438.1"/>
    <property type="molecule type" value="Genomic_DNA"/>
</dbReference>
<evidence type="ECO:0000313" key="3">
    <source>
        <dbReference type="Proteomes" id="UP001176961"/>
    </source>
</evidence>